<dbReference type="STRING" id="1184251.TCELL_0979"/>
<gene>
    <name evidence="1" type="ordered locus">TCELL_0979</name>
</gene>
<dbReference type="HOGENOM" id="CLU_160445_1_0_2"/>
<dbReference type="AlphaFoldDB" id="I3TF64"/>
<dbReference type="EMBL" id="CP003531">
    <property type="protein sequence ID" value="AFK51402.1"/>
    <property type="molecule type" value="Genomic_DNA"/>
</dbReference>
<dbReference type="GeneID" id="13013298"/>
<dbReference type="RefSeq" id="WP_014737652.1">
    <property type="nucleotide sequence ID" value="NC_017954.1"/>
</dbReference>
<proteinExistence type="predicted"/>
<evidence type="ECO:0008006" key="3">
    <source>
        <dbReference type="Google" id="ProtNLM"/>
    </source>
</evidence>
<dbReference type="KEGG" id="thg:TCELL_0979"/>
<reference evidence="1 2" key="1">
    <citation type="journal article" date="2012" name="J. Bacteriol.">
        <title>Complete genome sequence of the hyperthermophilic cellulolytic Crenarchaeon 'Thermogladius cellulolyticus' 1633.</title>
        <authorList>
            <person name="Mardanov A.V."/>
            <person name="Kochetkova T.V."/>
            <person name="Beletsky A.V."/>
            <person name="Bonch-Osmolovskaya E.A."/>
            <person name="Ravin N.V."/>
            <person name="Skryabin K.G."/>
        </authorList>
    </citation>
    <scope>NUCLEOTIDE SEQUENCE [LARGE SCALE GENOMIC DNA]</scope>
    <source>
        <strain evidence="2">DSM 22663 / VKM B-2946 / 1633</strain>
    </source>
</reference>
<name>I3TF64_THEC1</name>
<accession>I3TF64</accession>
<dbReference type="eggNOG" id="arCOG03647">
    <property type="taxonomic scope" value="Archaea"/>
</dbReference>
<organism evidence="1 2">
    <name type="scientific">Thermogladius calderae (strain DSM 22663 / VKM B-2946 / 1633)</name>
    <dbReference type="NCBI Taxonomy" id="1184251"/>
    <lineage>
        <taxon>Archaea</taxon>
        <taxon>Thermoproteota</taxon>
        <taxon>Thermoprotei</taxon>
        <taxon>Desulfurococcales</taxon>
        <taxon>Desulfurococcaceae</taxon>
        <taxon>Thermogladius</taxon>
    </lineage>
</organism>
<dbReference type="Proteomes" id="UP000005270">
    <property type="component" value="Chromosome"/>
</dbReference>
<protein>
    <recommendedName>
        <fullName evidence="3">NifU family protein</fullName>
    </recommendedName>
</protein>
<evidence type="ECO:0000313" key="2">
    <source>
        <dbReference type="Proteomes" id="UP000005270"/>
    </source>
</evidence>
<evidence type="ECO:0000313" key="1">
    <source>
        <dbReference type="EMBL" id="AFK51402.1"/>
    </source>
</evidence>
<sequence>MDKNKKYFFVLKSIELYNRFRAPEAEARLVDVRDDGTVVVEFQGSFCHTCGIRDWVEDLAYVMKSLGGDAELKEYIEPEGEEDYKRVGVFRVSKVPDRFDEEWSTK</sequence>
<dbReference type="InParanoid" id="I3TF64"/>
<keyword evidence="2" id="KW-1185">Reference proteome</keyword>
<dbReference type="OrthoDB" id="31224at2157"/>